<feature type="transmembrane region" description="Helical" evidence="1">
    <location>
        <begin position="20"/>
        <end position="41"/>
    </location>
</feature>
<keyword evidence="1" id="KW-1133">Transmembrane helix</keyword>
<gene>
    <name evidence="2" type="ORF">C7I84_21630</name>
</gene>
<sequence length="69" mass="7881">MASIRATILQASKEMTMQQIFAVLGYMSALLAFAIGAGLIARCFGWDAELNKWIHPTRQFNGWRKFWSE</sequence>
<keyword evidence="1" id="KW-0812">Transmembrane</keyword>
<evidence type="ECO:0000313" key="2">
    <source>
        <dbReference type="EMBL" id="PSJ56167.1"/>
    </source>
</evidence>
<keyword evidence="3" id="KW-1185">Reference proteome</keyword>
<comment type="caution">
    <text evidence="2">The sequence shown here is derived from an EMBL/GenBank/DDBJ whole genome shotgun (WGS) entry which is preliminary data.</text>
</comment>
<dbReference type="EMBL" id="PXYK01000023">
    <property type="protein sequence ID" value="PSJ56167.1"/>
    <property type="molecule type" value="Genomic_DNA"/>
</dbReference>
<accession>A0A2P7S128</accession>
<protein>
    <submittedName>
        <fullName evidence="2">Uncharacterized protein</fullName>
    </submittedName>
</protein>
<evidence type="ECO:0000313" key="3">
    <source>
        <dbReference type="Proteomes" id="UP000241229"/>
    </source>
</evidence>
<reference evidence="2 3" key="1">
    <citation type="submission" date="2018-03" db="EMBL/GenBank/DDBJ databases">
        <title>The draft genome of Mesorhizobium sp. 6GN-30.</title>
        <authorList>
            <person name="Liu L."/>
            <person name="Li L."/>
            <person name="Wang T."/>
            <person name="Zhang X."/>
            <person name="Liang L."/>
        </authorList>
    </citation>
    <scope>NUCLEOTIDE SEQUENCE [LARGE SCALE GENOMIC DNA]</scope>
    <source>
        <strain evidence="2 3">6GN30</strain>
    </source>
</reference>
<name>A0A2P7S128_9HYPH</name>
<organism evidence="2 3">
    <name type="scientific">Kumtagia ephedrae</name>
    <dbReference type="NCBI Taxonomy" id="2116701"/>
    <lineage>
        <taxon>Bacteria</taxon>
        <taxon>Pseudomonadati</taxon>
        <taxon>Pseudomonadota</taxon>
        <taxon>Alphaproteobacteria</taxon>
        <taxon>Hyphomicrobiales</taxon>
        <taxon>Phyllobacteriaceae</taxon>
        <taxon>Kumtagia</taxon>
    </lineage>
</organism>
<dbReference type="Proteomes" id="UP000241229">
    <property type="component" value="Unassembled WGS sequence"/>
</dbReference>
<dbReference type="AlphaFoldDB" id="A0A2P7S128"/>
<proteinExistence type="predicted"/>
<keyword evidence="1" id="KW-0472">Membrane</keyword>
<evidence type="ECO:0000256" key="1">
    <source>
        <dbReference type="SAM" id="Phobius"/>
    </source>
</evidence>